<dbReference type="RefSeq" id="WP_000269858.1">
    <property type="nucleotide sequence ID" value="NZ_CP115306.1"/>
</dbReference>
<dbReference type="SUPFAM" id="SSF56112">
    <property type="entry name" value="Protein kinase-like (PK-like)"/>
    <property type="match status" value="1"/>
</dbReference>
<protein>
    <recommendedName>
        <fullName evidence="3">Protein kinase domain-containing protein</fullName>
    </recommendedName>
</protein>
<reference evidence="1 2" key="1">
    <citation type="submission" date="2017-09" db="EMBL/GenBank/DDBJ databases">
        <title>Large-scale bioinformatics analysis of Bacillus genomes uncovers conserved roles of natural products in bacterial physiology.</title>
        <authorList>
            <consortium name="Agbiome Team Llc"/>
            <person name="Bleich R.M."/>
            <person name="Kirk G.J."/>
            <person name="Santa Maria K.C."/>
            <person name="Allen S.E."/>
            <person name="Farag S."/>
            <person name="Shank E.A."/>
            <person name="Bowers A."/>
        </authorList>
    </citation>
    <scope>NUCLEOTIDE SEQUENCE [LARGE SCALE GENOMIC DNA]</scope>
    <source>
        <strain evidence="1 2">AFS020204</strain>
    </source>
</reference>
<dbReference type="EMBL" id="NTSO01000035">
    <property type="protein sequence ID" value="PFF40812.1"/>
    <property type="molecule type" value="Genomic_DNA"/>
</dbReference>
<evidence type="ECO:0000313" key="1">
    <source>
        <dbReference type="EMBL" id="PFF40812.1"/>
    </source>
</evidence>
<dbReference type="Proteomes" id="UP000220210">
    <property type="component" value="Unassembled WGS sequence"/>
</dbReference>
<organism evidence="1 2">
    <name type="scientific">Bacillus cereus</name>
    <dbReference type="NCBI Taxonomy" id="1396"/>
    <lineage>
        <taxon>Bacteria</taxon>
        <taxon>Bacillati</taxon>
        <taxon>Bacillota</taxon>
        <taxon>Bacilli</taxon>
        <taxon>Bacillales</taxon>
        <taxon>Bacillaceae</taxon>
        <taxon>Bacillus</taxon>
        <taxon>Bacillus cereus group</taxon>
    </lineage>
</organism>
<dbReference type="AlphaFoldDB" id="A0A9X6ZC08"/>
<name>A0A9X6ZC08_BACCE</name>
<proteinExistence type="predicted"/>
<comment type="caution">
    <text evidence="1">The sequence shown here is derived from an EMBL/GenBank/DDBJ whole genome shotgun (WGS) entry which is preliminary data.</text>
</comment>
<gene>
    <name evidence="1" type="ORF">CN357_32815</name>
</gene>
<dbReference type="InterPro" id="IPR011009">
    <property type="entry name" value="Kinase-like_dom_sf"/>
</dbReference>
<accession>A0A9X6ZC08</accession>
<evidence type="ECO:0008006" key="3">
    <source>
        <dbReference type="Google" id="ProtNLM"/>
    </source>
</evidence>
<evidence type="ECO:0000313" key="2">
    <source>
        <dbReference type="Proteomes" id="UP000220210"/>
    </source>
</evidence>
<sequence>MWTQIINQTFADFTVYELGGSCCTRYQKNDKVYIKEINKSVEGIENGYIKFLNEVQHMIKANEKFVGFYPQILQINEDSNMYSVELEYCYNGTTLADLMRNEIVDTKYFEYSFEYMLDILLERFFIRKKNIVPNSDYIKDNYIQRIIRRIEDIYKLDIENKYGFSNTLLAINQNGFFLNGEYYPPILNYIKYISKDDELMNRLNITFNTESHHDLIPSNILVKADTFNRINDFKLIDPRGEGETGEENRHFMYDLGKMLLGIDTLDIFRIFNGKLEKKLYKFNKNGKKAGIYTFDLRFLVDNPVLNKYIKSNDLFWKIINKHSSRKESILSCEKNIQLKLLFSQACMYHPDISCRIIFEKDEELALCMYLRGSMMMRNFMDYYYGIDPLRNKNNLSRITLWPSVDEKENV</sequence>